<dbReference type="EMBL" id="KV748251">
    <property type="protein sequence ID" value="OCK88013.1"/>
    <property type="molecule type" value="Genomic_DNA"/>
</dbReference>
<accession>A0ACC8ENZ1</accession>
<evidence type="ECO:0000313" key="2">
    <source>
        <dbReference type="Proteomes" id="UP000250078"/>
    </source>
</evidence>
<sequence length="325" mass="36051">MATTSSPASSKTFKLNNGVIIPGVGFGTFASEGTKGDTYRAVSHALKAGYRHLDCAWYYQNEDEVGEAVRDFLAQNPSVKRSDLFITTKVWSHLHEPDEVKWSLENSLEKLQVDYVDLFLLHWPIAVEKDQKNMPKLGADGKYIIKKGLTENPKPTWRATEELYAAGKARAIGVSNWTIPGLEKLLQIAKVKPAVNQIEIHPFLPNAELVEFCLSHGILPEAYSPLGSQDQAPNTGEKVRTNPALNEVAERSGNTLAQVLLAWGLRRGYAVLPKSSTPSRIDSNLQVPTLSDADFEAVNKVAEGRHTRFVDMKDTFGYDVWADEK</sequence>
<evidence type="ECO:0000313" key="1">
    <source>
        <dbReference type="EMBL" id="OCK88013.1"/>
    </source>
</evidence>
<proteinExistence type="predicted"/>
<name>A0ACC8ENZ1_9PEZI</name>
<gene>
    <name evidence="1" type="ORF">K441DRAFT_669788</name>
</gene>
<protein>
    <submittedName>
        <fullName evidence="1">Aldo/keto reductase</fullName>
    </submittedName>
</protein>
<keyword evidence="2" id="KW-1185">Reference proteome</keyword>
<dbReference type="Proteomes" id="UP000250078">
    <property type="component" value="Unassembled WGS sequence"/>
</dbReference>
<reference evidence="1 2" key="1">
    <citation type="journal article" date="2016" name="Nat. Commun.">
        <title>Ectomycorrhizal ecology is imprinted in the genome of the dominant symbiotic fungus Cenococcum geophilum.</title>
        <authorList>
            <consortium name="DOE Joint Genome Institute"/>
            <person name="Peter M."/>
            <person name="Kohler A."/>
            <person name="Ohm R.A."/>
            <person name="Kuo A."/>
            <person name="Krutzmann J."/>
            <person name="Morin E."/>
            <person name="Arend M."/>
            <person name="Barry K.W."/>
            <person name="Binder M."/>
            <person name="Choi C."/>
            <person name="Clum A."/>
            <person name="Copeland A."/>
            <person name="Grisel N."/>
            <person name="Haridas S."/>
            <person name="Kipfer T."/>
            <person name="LaButti K."/>
            <person name="Lindquist E."/>
            <person name="Lipzen A."/>
            <person name="Maire R."/>
            <person name="Meier B."/>
            <person name="Mihaltcheva S."/>
            <person name="Molinier V."/>
            <person name="Murat C."/>
            <person name="Poggeler S."/>
            <person name="Quandt C.A."/>
            <person name="Sperisen C."/>
            <person name="Tritt A."/>
            <person name="Tisserant E."/>
            <person name="Crous P.W."/>
            <person name="Henrissat B."/>
            <person name="Nehls U."/>
            <person name="Egli S."/>
            <person name="Spatafora J.W."/>
            <person name="Grigoriev I.V."/>
            <person name="Martin F.M."/>
        </authorList>
    </citation>
    <scope>NUCLEOTIDE SEQUENCE [LARGE SCALE GENOMIC DNA]</scope>
    <source>
        <strain evidence="1 2">1.58</strain>
    </source>
</reference>
<organism evidence="1 2">
    <name type="scientific">Cenococcum geophilum 1.58</name>
    <dbReference type="NCBI Taxonomy" id="794803"/>
    <lineage>
        <taxon>Eukaryota</taxon>
        <taxon>Fungi</taxon>
        <taxon>Dikarya</taxon>
        <taxon>Ascomycota</taxon>
        <taxon>Pezizomycotina</taxon>
        <taxon>Dothideomycetes</taxon>
        <taxon>Pleosporomycetidae</taxon>
        <taxon>Gloniales</taxon>
        <taxon>Gloniaceae</taxon>
        <taxon>Cenococcum</taxon>
    </lineage>
</organism>